<dbReference type="InterPro" id="IPR001128">
    <property type="entry name" value="Cyt_P450"/>
</dbReference>
<dbReference type="GO" id="GO:0020037">
    <property type="term" value="F:heme binding"/>
    <property type="evidence" value="ECO:0007669"/>
    <property type="project" value="InterPro"/>
</dbReference>
<name>A0A3N0GZ75_9ACTN</name>
<dbReference type="CDD" id="cd11035">
    <property type="entry name" value="P450cam-like"/>
    <property type="match status" value="1"/>
</dbReference>
<proteinExistence type="inferred from homology"/>
<dbReference type="Pfam" id="PF00067">
    <property type="entry name" value="p450"/>
    <property type="match status" value="1"/>
</dbReference>
<sequence>MTVTDPAPGGETIADRVPSGCPVVHLDASPPLEAGSHWQKANELRETSPVFFNTHAQGYWMFTRYDEVREMYQHPEIFSSESITPWEPEPVYRFVPTQIDPPEHSKYRQLVSRWFAPNAVKRIEPQAHEVARRLVTELAPRGECDVITDFAMRLPTEVFLALIGVPQADADLFVPWVEDFFAGFGGDLAQQEAMGAALGGIRQYWVDVLAARQDDTEEREHDFVSMLLHSTVDGEPLGDALILDILTVLVLAGLDTTRGQLGYLFRHLAENPADRRRLIEEPQLIPSAVEESLRLYTIIFGDGRKVAQDTEFHGCPLSKGDMVYGLVSGANRDPRVYDRPDEFIVDRRSNNHLGFAGGPHRCLGAHLARMVMKVAVEEWLAVVPDFRIASDTPLMERGGGAMMALLSLPVSWEVSA</sequence>
<dbReference type="PRINTS" id="PR00359">
    <property type="entry name" value="BP450"/>
</dbReference>
<dbReference type="AlphaFoldDB" id="A0A3N0GZ75"/>
<dbReference type="GO" id="GO:0005506">
    <property type="term" value="F:iron ion binding"/>
    <property type="evidence" value="ECO:0007669"/>
    <property type="project" value="InterPro"/>
</dbReference>
<dbReference type="InterPro" id="IPR002397">
    <property type="entry name" value="Cyt_P450_B"/>
</dbReference>
<dbReference type="PANTHER" id="PTHR46696">
    <property type="entry name" value="P450, PUTATIVE (EUROFUNG)-RELATED"/>
    <property type="match status" value="1"/>
</dbReference>
<dbReference type="GO" id="GO:0016705">
    <property type="term" value="F:oxidoreductase activity, acting on paired donors, with incorporation or reduction of molecular oxygen"/>
    <property type="evidence" value="ECO:0007669"/>
    <property type="project" value="InterPro"/>
</dbReference>
<accession>A0A3N0GZ75</accession>
<evidence type="ECO:0000256" key="1">
    <source>
        <dbReference type="ARBA" id="ARBA00010617"/>
    </source>
</evidence>
<dbReference type="InterPro" id="IPR036396">
    <property type="entry name" value="Cyt_P450_sf"/>
</dbReference>
<gene>
    <name evidence="2" type="ORF">EFL26_01025</name>
</gene>
<comment type="similarity">
    <text evidence="1">Belongs to the cytochrome P450 family.</text>
</comment>
<dbReference type="OrthoDB" id="502624at2"/>
<dbReference type="Gene3D" id="1.10.630.10">
    <property type="entry name" value="Cytochrome P450"/>
    <property type="match status" value="1"/>
</dbReference>
<dbReference type="RefSeq" id="WP_123221023.1">
    <property type="nucleotide sequence ID" value="NZ_RJSF01000003.1"/>
</dbReference>
<protein>
    <submittedName>
        <fullName evidence="2">Cytochrome P450</fullName>
    </submittedName>
</protein>
<comment type="caution">
    <text evidence="2">The sequence shown here is derived from an EMBL/GenBank/DDBJ whole genome shotgun (WGS) entry which is preliminary data.</text>
</comment>
<evidence type="ECO:0000313" key="2">
    <source>
        <dbReference type="EMBL" id="RNM17402.1"/>
    </source>
</evidence>
<reference evidence="2 3" key="1">
    <citation type="submission" date="2018-11" db="EMBL/GenBank/DDBJ databases">
        <authorList>
            <person name="Li F."/>
        </authorList>
    </citation>
    <scope>NUCLEOTIDE SEQUENCE [LARGE SCALE GENOMIC DNA]</scope>
    <source>
        <strain evidence="2 3">Gsoil 818</strain>
    </source>
</reference>
<evidence type="ECO:0000313" key="3">
    <source>
        <dbReference type="Proteomes" id="UP000279994"/>
    </source>
</evidence>
<dbReference type="PRINTS" id="PR00385">
    <property type="entry name" value="P450"/>
</dbReference>
<dbReference type="Proteomes" id="UP000279994">
    <property type="component" value="Unassembled WGS sequence"/>
</dbReference>
<organism evidence="2 3">
    <name type="scientific">Nocardioides pocheonensis</name>
    <dbReference type="NCBI Taxonomy" id="661485"/>
    <lineage>
        <taxon>Bacteria</taxon>
        <taxon>Bacillati</taxon>
        <taxon>Actinomycetota</taxon>
        <taxon>Actinomycetes</taxon>
        <taxon>Propionibacteriales</taxon>
        <taxon>Nocardioidaceae</taxon>
        <taxon>Nocardioides</taxon>
    </lineage>
</organism>
<keyword evidence="3" id="KW-1185">Reference proteome</keyword>
<dbReference type="GO" id="GO:0004497">
    <property type="term" value="F:monooxygenase activity"/>
    <property type="evidence" value="ECO:0007669"/>
    <property type="project" value="InterPro"/>
</dbReference>
<dbReference type="EMBL" id="RJSF01000003">
    <property type="protein sequence ID" value="RNM17402.1"/>
    <property type="molecule type" value="Genomic_DNA"/>
</dbReference>
<dbReference type="PANTHER" id="PTHR46696:SF6">
    <property type="entry name" value="P450, PUTATIVE (EUROFUNG)-RELATED"/>
    <property type="match status" value="1"/>
</dbReference>
<dbReference type="SUPFAM" id="SSF48264">
    <property type="entry name" value="Cytochrome P450"/>
    <property type="match status" value="1"/>
</dbReference>